<dbReference type="Pfam" id="PF08007">
    <property type="entry name" value="JmjC_2"/>
    <property type="match status" value="1"/>
</dbReference>
<sequence>MDAHSHQAVAFSFLGRLGTAVWPRLTASHPVHIQQVFDAAWIEGLSLPLGEAKAASQTVALIDGMDFHRQSDKDAVAHAYQERQRTRVYESLNVRSDGWFSTVTLRLTAIMRHQVICTAYESHAGDRNLGAHDDEWLGVITQMRGAKRWLVWPETTGAPEEIVTRVGDVLILPQGVKHEVSTPDSPGYSVHLVFAITDELV</sequence>
<feature type="domain" description="JmjC" evidence="1">
    <location>
        <begin position="105"/>
        <end position="193"/>
    </location>
</feature>
<keyword evidence="3" id="KW-1185">Reference proteome</keyword>
<dbReference type="SUPFAM" id="SSF51197">
    <property type="entry name" value="Clavaminate synthase-like"/>
    <property type="match status" value="1"/>
</dbReference>
<dbReference type="EMBL" id="CP065050">
    <property type="protein sequence ID" value="QPI56153.1"/>
    <property type="molecule type" value="Genomic_DNA"/>
</dbReference>
<evidence type="ECO:0000259" key="1">
    <source>
        <dbReference type="Pfam" id="PF08007"/>
    </source>
</evidence>
<protein>
    <recommendedName>
        <fullName evidence="1">JmjC domain-containing protein</fullName>
    </recommendedName>
</protein>
<evidence type="ECO:0000313" key="2">
    <source>
        <dbReference type="EMBL" id="QPI56153.1"/>
    </source>
</evidence>
<accession>A0ABX6W5A9</accession>
<name>A0ABX6W5A9_STRMQ</name>
<evidence type="ECO:0000313" key="3">
    <source>
        <dbReference type="Proteomes" id="UP000663421"/>
    </source>
</evidence>
<gene>
    <name evidence="2" type="ORF">I1A49_15480</name>
</gene>
<dbReference type="Proteomes" id="UP000663421">
    <property type="component" value="Chromosome"/>
</dbReference>
<dbReference type="InterPro" id="IPR003347">
    <property type="entry name" value="JmjC_dom"/>
</dbReference>
<reference evidence="2 3" key="1">
    <citation type="submission" date="2020-11" db="EMBL/GenBank/DDBJ databases">
        <title>Complete genome sequence unveiled secondary metabolic potentials in Streptomyces solisilvae HNM0141.</title>
        <authorList>
            <person name="Huang X."/>
        </authorList>
    </citation>
    <scope>NUCLEOTIDE SEQUENCE [LARGE SCALE GENOMIC DNA]</scope>
    <source>
        <strain evidence="2 3">HNM0141</strain>
    </source>
</reference>
<organism evidence="2 3">
    <name type="scientific">Streptomyces malaysiensis</name>
    <dbReference type="NCBI Taxonomy" id="92644"/>
    <lineage>
        <taxon>Bacteria</taxon>
        <taxon>Bacillati</taxon>
        <taxon>Actinomycetota</taxon>
        <taxon>Actinomycetes</taxon>
        <taxon>Kitasatosporales</taxon>
        <taxon>Streptomycetaceae</taxon>
        <taxon>Streptomyces</taxon>
        <taxon>Streptomyces violaceusniger group</taxon>
    </lineage>
</organism>
<dbReference type="Gene3D" id="2.60.120.650">
    <property type="entry name" value="Cupin"/>
    <property type="match status" value="1"/>
</dbReference>
<proteinExistence type="predicted"/>